<protein>
    <submittedName>
        <fullName evidence="1">Uncharacterized protein</fullName>
    </submittedName>
</protein>
<evidence type="ECO:0000313" key="1">
    <source>
        <dbReference type="EMBL" id="CEG44047.1"/>
    </source>
</evidence>
<sequence length="102" mass="11867">MDARHQSAIGSRISGQIYARSHKLERSTRHSVLRVDYTTTRLSPTHWPSVKAFYRLFVRTSALLTSENKDAQRLWHTDPERILFSLGHLTSRLGERFHASTY</sequence>
<dbReference type="GeneID" id="36409372"/>
<evidence type="ECO:0000313" key="2">
    <source>
        <dbReference type="Proteomes" id="UP000054928"/>
    </source>
</evidence>
<dbReference type="RefSeq" id="XP_024580416.1">
    <property type="nucleotide sequence ID" value="XM_024730106.1"/>
</dbReference>
<dbReference type="EMBL" id="CCYD01000810">
    <property type="protein sequence ID" value="CEG44047.1"/>
    <property type="molecule type" value="Genomic_DNA"/>
</dbReference>
<accession>A0A0P1AR53</accession>
<organism evidence="1 2">
    <name type="scientific">Plasmopara halstedii</name>
    <name type="common">Downy mildew of sunflower</name>
    <dbReference type="NCBI Taxonomy" id="4781"/>
    <lineage>
        <taxon>Eukaryota</taxon>
        <taxon>Sar</taxon>
        <taxon>Stramenopiles</taxon>
        <taxon>Oomycota</taxon>
        <taxon>Peronosporomycetes</taxon>
        <taxon>Peronosporales</taxon>
        <taxon>Peronosporaceae</taxon>
        <taxon>Plasmopara</taxon>
    </lineage>
</organism>
<proteinExistence type="predicted"/>
<keyword evidence="2" id="KW-1185">Reference proteome</keyword>
<dbReference type="AlphaFoldDB" id="A0A0P1AR53"/>
<reference evidence="2" key="1">
    <citation type="submission" date="2014-09" db="EMBL/GenBank/DDBJ databases">
        <authorList>
            <person name="Sharma Rahul"/>
            <person name="Thines Marco"/>
        </authorList>
    </citation>
    <scope>NUCLEOTIDE SEQUENCE [LARGE SCALE GENOMIC DNA]</scope>
</reference>
<dbReference type="Proteomes" id="UP000054928">
    <property type="component" value="Unassembled WGS sequence"/>
</dbReference>
<name>A0A0P1AR53_PLAHL</name>